<name>A0A2P2R2A5_RHIMU</name>
<sequence length="52" mass="6305">MFTRNLEFLTEIRPESAHCSYSLFFFFLVKIFEQIFCQLGKSSWMQWCTTVL</sequence>
<dbReference type="AlphaFoldDB" id="A0A2P2R2A5"/>
<protein>
    <submittedName>
        <fullName evidence="1">Uncharacterized protein</fullName>
    </submittedName>
</protein>
<reference evidence="1" key="1">
    <citation type="submission" date="2018-02" db="EMBL/GenBank/DDBJ databases">
        <title>Rhizophora mucronata_Transcriptome.</title>
        <authorList>
            <person name="Meera S.P."/>
            <person name="Sreeshan A."/>
            <person name="Augustine A."/>
        </authorList>
    </citation>
    <scope>NUCLEOTIDE SEQUENCE</scope>
    <source>
        <tissue evidence="1">Leaf</tissue>
    </source>
</reference>
<evidence type="ECO:0000313" key="1">
    <source>
        <dbReference type="EMBL" id="MBX73338.1"/>
    </source>
</evidence>
<organism evidence="1">
    <name type="scientific">Rhizophora mucronata</name>
    <name type="common">Asiatic mangrove</name>
    <dbReference type="NCBI Taxonomy" id="61149"/>
    <lineage>
        <taxon>Eukaryota</taxon>
        <taxon>Viridiplantae</taxon>
        <taxon>Streptophyta</taxon>
        <taxon>Embryophyta</taxon>
        <taxon>Tracheophyta</taxon>
        <taxon>Spermatophyta</taxon>
        <taxon>Magnoliopsida</taxon>
        <taxon>eudicotyledons</taxon>
        <taxon>Gunneridae</taxon>
        <taxon>Pentapetalae</taxon>
        <taxon>rosids</taxon>
        <taxon>fabids</taxon>
        <taxon>Malpighiales</taxon>
        <taxon>Rhizophoraceae</taxon>
        <taxon>Rhizophora</taxon>
    </lineage>
</organism>
<proteinExistence type="predicted"/>
<accession>A0A2P2R2A5</accession>
<dbReference type="EMBL" id="GGEC01092854">
    <property type="protein sequence ID" value="MBX73338.1"/>
    <property type="molecule type" value="Transcribed_RNA"/>
</dbReference>